<keyword evidence="1" id="KW-0547">Nucleotide-binding</keyword>
<dbReference type="EMBL" id="KV878126">
    <property type="protein sequence ID" value="OJI98823.1"/>
    <property type="molecule type" value="Genomic_DNA"/>
</dbReference>
<name>A0A1L9PBH1_ASPVE</name>
<dbReference type="Gene3D" id="3.40.50.300">
    <property type="entry name" value="P-loop containing nucleotide triphosphate hydrolases"/>
    <property type="match status" value="2"/>
</dbReference>
<dbReference type="InterPro" id="IPR057596">
    <property type="entry name" value="RDRP_core"/>
</dbReference>
<dbReference type="RefSeq" id="XP_040664586.1">
    <property type="nucleotide sequence ID" value="XM_040815513.1"/>
</dbReference>
<dbReference type="InterPro" id="IPR007855">
    <property type="entry name" value="RDRP"/>
</dbReference>
<dbReference type="PANTHER" id="PTHR23079">
    <property type="entry name" value="RNA-DEPENDENT RNA POLYMERASE"/>
    <property type="match status" value="1"/>
</dbReference>
<dbReference type="InterPro" id="IPR027417">
    <property type="entry name" value="P-loop_NTPase"/>
</dbReference>
<feature type="domain" description="DNA2/NAM7 helicase helicase" evidence="3">
    <location>
        <begin position="1374"/>
        <end position="1445"/>
    </location>
</feature>
<proteinExistence type="predicted"/>
<dbReference type="Pfam" id="PF13087">
    <property type="entry name" value="AAA_12"/>
    <property type="match status" value="1"/>
</dbReference>
<feature type="domain" description="DNA2/NAM7 helicase helicase" evidence="3">
    <location>
        <begin position="1266"/>
        <end position="1360"/>
    </location>
</feature>
<feature type="domain" description="DNA2/NAM7 helicase-like C-terminal" evidence="4">
    <location>
        <begin position="1454"/>
        <end position="1655"/>
    </location>
</feature>
<dbReference type="VEuPathDB" id="FungiDB:ASPVEDRAFT_60064"/>
<dbReference type="InterPro" id="IPR041679">
    <property type="entry name" value="DNA2/NAM7-like_C"/>
</dbReference>
<dbReference type="PANTHER" id="PTHR23079:SF55">
    <property type="entry name" value="RNA-DIRECTED RNA POLYMERASE"/>
    <property type="match status" value="1"/>
</dbReference>
<organism evidence="5 6">
    <name type="scientific">Aspergillus versicolor CBS 583.65</name>
    <dbReference type="NCBI Taxonomy" id="1036611"/>
    <lineage>
        <taxon>Eukaryota</taxon>
        <taxon>Fungi</taxon>
        <taxon>Dikarya</taxon>
        <taxon>Ascomycota</taxon>
        <taxon>Pezizomycotina</taxon>
        <taxon>Eurotiomycetes</taxon>
        <taxon>Eurotiomycetidae</taxon>
        <taxon>Eurotiales</taxon>
        <taxon>Aspergillaceae</taxon>
        <taxon>Aspergillus</taxon>
        <taxon>Aspergillus subgen. Nidulantes</taxon>
    </lineage>
</organism>
<dbReference type="GeneID" id="63731024"/>
<dbReference type="CDD" id="cd18808">
    <property type="entry name" value="SF1_C_Upf1"/>
    <property type="match status" value="1"/>
</dbReference>
<sequence length="1720" mass="193552">MASQKPSSFARILQSEFVASDESWTYTLHDLPRPKATSPGRWVKSLELVSNPKARKLELRFTKLDPNRATSACALDRLIHFSFADFRLGQFEEGSWKSFTARETADYLVRLLKKGIVLNGALYSFYGHSSSQLKSRSCYLLRGSKNEVAEFVESLGDFSKIKTVGKKAKRIGLLFSSAPAIMDVPDGRYEDIDDVERAGYNFTDGCGLIGPNAARLLSQKLAIVSRNTRYHPSVFQIRFKGYKGVVTLEPDMPKRYWFQFRQSMRKFSGTANQSFAVVEYSKPYTYGYLNDDIVLLLSALGIPTEVLLHKQATHFARLRASVTDPVLAFSFLCSLDRFHQAEQLLLKGIEESTGALRGLASTEYKKMLNKRECQKCRILIPESRLLFGVCDPRDVLEEGECFLRVTDEGHGGRPITLNGYLRKLRAVDRPQLAHLTDCIVFSVKGDRPAADQMSGGDLDGDTFFVCWDPDLVPSTLSEPAQYPPGRQPVSLDKITVDDLIEYFARYTSISLGRVKALFLDWAIRNPEGALSSECQELNRLHSLSVDGNRIKIDDRFTKLPPLSDEVRDSFVLNVLHREAEKESQQGIAARGGCGWALTSRDVVEAVLCQPRSCSEFRMIQLVYEWCRRSGEAELSELLPYFDPAALGREEKHWLLQQLPATTELPSLVMNGLMSSDILEQHELCQFHLDYPGMRWKRIFSADNRLANLFEVLDKSFAHFHRKLLVMRIHERLSIAVYIPHLISIDEDALVGKDVLVFGFPHTQHQGNVRDRIHITGSEYRLSLTHSTLQLYNRHRQNTFIWIGQPGTNDASFRQTRGRANRARQRHQTNLEGINHDWIASIALDRFSQNMRTQIGPVRRHGIAAAELYVISNADVHSFQTLDMWQRSIDTLETIPLFERTPPPLVISRTSTVDWSSQPRKICALIRDGDMSELDRIEMQSNLVPVFQFCFEHNERDLPGRIYNHYLESPSAVSRWLAPRELLDGLLQGLLYAPANVIFFSRLCPWEETLPDFVYRWLKPKTPHLLEAVFQSASFVGDFAIQALCAIAREANSMSLATFRLLVEKACLLLETPGQMLEVCLECLQQTGERLLNECPSATNYFMRNLFGIAIDHSEEAWAARPPHDDLWVFQPVALALTYPVLTSNRRIDAPQLERLAAGDHVRFELARYPENVFLTDRPGFDAMVESSKPGMVTFGCLSYPPPYVASARWRMKHCGSFVTSKAMLDSLVTLMEQKADTCALYTQLVDDYWELGGPHDGAAYNSRKDLNDCQNEAVKAALNSSLTCIWGPPGTGKTQTVAVILQELLHRSPEDRVLVTAPSHNAVDNILKRYLSFVGSSGVTPLRVTTNIHKVSPDLVQYTCDGMDNKEFHFNSNARALAIQRIQQARVVFTTCVGAGLGLLRNEKFQIVLIDESSQQSEPMSVIPLSKGCQRAILVGDHVQLRGTTGNYAKIMGMEVSLFERLYGTNGEATNHALTKVMLNVQYRMHPQIGEFPSREFYNDRLKAHASCQDRPLPMNGFPWPRQQQQQPLTDSPVARCIFVPCTGAEDAGYQSKGNTSQAELSKKVYQLLMATEPGPSLSVAILTPYTWQVKILRSLLPGSAMVSSIDGFQGREADVIIFVTVRCNPHGNIGFLSDLRRLNVVLTRARAGLIVVGCPRTLTQDVPSILDDKTFDGTMNNTSDGEKGVKQAVDTDSIPVWKRLVASLWLKASTISYYAVSSI</sequence>
<dbReference type="Pfam" id="PF05183">
    <property type="entry name" value="RdRP"/>
    <property type="match status" value="1"/>
</dbReference>
<dbReference type="GO" id="GO:0031380">
    <property type="term" value="C:nuclear RNA-directed RNA polymerase complex"/>
    <property type="evidence" value="ECO:0007669"/>
    <property type="project" value="TreeGrafter"/>
</dbReference>
<dbReference type="GO" id="GO:0030422">
    <property type="term" value="P:siRNA processing"/>
    <property type="evidence" value="ECO:0007669"/>
    <property type="project" value="TreeGrafter"/>
</dbReference>
<keyword evidence="6" id="KW-1185">Reference proteome</keyword>
<feature type="domain" description="RDRP core" evidence="2">
    <location>
        <begin position="76"/>
        <end position="548"/>
    </location>
</feature>
<dbReference type="GO" id="GO:0003723">
    <property type="term" value="F:RNA binding"/>
    <property type="evidence" value="ECO:0007669"/>
    <property type="project" value="UniProtKB-KW"/>
</dbReference>
<keyword evidence="1" id="KW-0378">Hydrolase</keyword>
<dbReference type="STRING" id="1036611.A0A1L9PBH1"/>
<accession>A0A1L9PBH1</accession>
<evidence type="ECO:0000313" key="6">
    <source>
        <dbReference type="Proteomes" id="UP000184073"/>
    </source>
</evidence>
<dbReference type="Proteomes" id="UP000184073">
    <property type="component" value="Unassembled WGS sequence"/>
</dbReference>
<keyword evidence="1" id="KW-0347">Helicase</keyword>
<evidence type="ECO:0000259" key="4">
    <source>
        <dbReference type="Pfam" id="PF13087"/>
    </source>
</evidence>
<dbReference type="GO" id="GO:0003968">
    <property type="term" value="F:RNA-directed RNA polymerase activity"/>
    <property type="evidence" value="ECO:0007669"/>
    <property type="project" value="UniProtKB-KW"/>
</dbReference>
<evidence type="ECO:0000259" key="3">
    <source>
        <dbReference type="Pfam" id="PF13086"/>
    </source>
</evidence>
<dbReference type="GO" id="GO:0004386">
    <property type="term" value="F:helicase activity"/>
    <property type="evidence" value="ECO:0007669"/>
    <property type="project" value="InterPro"/>
</dbReference>
<protein>
    <submittedName>
        <fullName evidence="5">Uncharacterized protein</fullName>
    </submittedName>
</protein>
<dbReference type="Pfam" id="PF13086">
    <property type="entry name" value="AAA_11"/>
    <property type="match status" value="2"/>
</dbReference>
<evidence type="ECO:0000256" key="1">
    <source>
        <dbReference type="ARBA" id="ARBA00022806"/>
    </source>
</evidence>
<evidence type="ECO:0000313" key="5">
    <source>
        <dbReference type="EMBL" id="OJI98823.1"/>
    </source>
</evidence>
<keyword evidence="1" id="KW-0067">ATP-binding</keyword>
<dbReference type="InterPro" id="IPR047187">
    <property type="entry name" value="SF1_C_Upf1"/>
</dbReference>
<dbReference type="OrthoDB" id="6513042at2759"/>
<reference evidence="6" key="1">
    <citation type="journal article" date="2017" name="Genome Biol.">
        <title>Comparative genomics reveals high biological diversity and specific adaptations in the industrially and medically important fungal genus Aspergillus.</title>
        <authorList>
            <person name="de Vries R.P."/>
            <person name="Riley R."/>
            <person name="Wiebenga A."/>
            <person name="Aguilar-Osorio G."/>
            <person name="Amillis S."/>
            <person name="Uchima C.A."/>
            <person name="Anderluh G."/>
            <person name="Asadollahi M."/>
            <person name="Askin M."/>
            <person name="Barry K."/>
            <person name="Battaglia E."/>
            <person name="Bayram O."/>
            <person name="Benocci T."/>
            <person name="Braus-Stromeyer S.A."/>
            <person name="Caldana C."/>
            <person name="Canovas D."/>
            <person name="Cerqueira G.C."/>
            <person name="Chen F."/>
            <person name="Chen W."/>
            <person name="Choi C."/>
            <person name="Clum A."/>
            <person name="Dos Santos R.A."/>
            <person name="Damasio A.R."/>
            <person name="Diallinas G."/>
            <person name="Emri T."/>
            <person name="Fekete E."/>
            <person name="Flipphi M."/>
            <person name="Freyberg S."/>
            <person name="Gallo A."/>
            <person name="Gournas C."/>
            <person name="Habgood R."/>
            <person name="Hainaut M."/>
            <person name="Harispe M.L."/>
            <person name="Henrissat B."/>
            <person name="Hilden K.S."/>
            <person name="Hope R."/>
            <person name="Hossain A."/>
            <person name="Karabika E."/>
            <person name="Karaffa L."/>
            <person name="Karanyi Z."/>
            <person name="Krasevec N."/>
            <person name="Kuo A."/>
            <person name="Kusch H."/>
            <person name="LaButti K."/>
            <person name="Lagendijk E.L."/>
            <person name="Lapidus A."/>
            <person name="Levasseur A."/>
            <person name="Lindquist E."/>
            <person name="Lipzen A."/>
            <person name="Logrieco A.F."/>
            <person name="MacCabe A."/>
            <person name="Maekelae M.R."/>
            <person name="Malavazi I."/>
            <person name="Melin P."/>
            <person name="Meyer V."/>
            <person name="Mielnichuk N."/>
            <person name="Miskei M."/>
            <person name="Molnar A.P."/>
            <person name="Mule G."/>
            <person name="Ngan C.Y."/>
            <person name="Orejas M."/>
            <person name="Orosz E."/>
            <person name="Ouedraogo J.P."/>
            <person name="Overkamp K.M."/>
            <person name="Park H.-S."/>
            <person name="Perrone G."/>
            <person name="Piumi F."/>
            <person name="Punt P.J."/>
            <person name="Ram A.F."/>
            <person name="Ramon A."/>
            <person name="Rauscher S."/>
            <person name="Record E."/>
            <person name="Riano-Pachon D.M."/>
            <person name="Robert V."/>
            <person name="Roehrig J."/>
            <person name="Ruller R."/>
            <person name="Salamov A."/>
            <person name="Salih N.S."/>
            <person name="Samson R.A."/>
            <person name="Sandor E."/>
            <person name="Sanguinetti M."/>
            <person name="Schuetze T."/>
            <person name="Sepcic K."/>
            <person name="Shelest E."/>
            <person name="Sherlock G."/>
            <person name="Sophianopoulou V."/>
            <person name="Squina F.M."/>
            <person name="Sun H."/>
            <person name="Susca A."/>
            <person name="Todd R.B."/>
            <person name="Tsang A."/>
            <person name="Unkles S.E."/>
            <person name="van de Wiele N."/>
            <person name="van Rossen-Uffink D."/>
            <person name="Oliveira J.V."/>
            <person name="Vesth T.C."/>
            <person name="Visser J."/>
            <person name="Yu J.-H."/>
            <person name="Zhou M."/>
            <person name="Andersen M.R."/>
            <person name="Archer D.B."/>
            <person name="Baker S.E."/>
            <person name="Benoit I."/>
            <person name="Brakhage A.A."/>
            <person name="Braus G.H."/>
            <person name="Fischer R."/>
            <person name="Frisvad J.C."/>
            <person name="Goldman G.H."/>
            <person name="Houbraken J."/>
            <person name="Oakley B."/>
            <person name="Pocsi I."/>
            <person name="Scazzocchio C."/>
            <person name="Seiboth B."/>
            <person name="vanKuyk P.A."/>
            <person name="Wortman J."/>
            <person name="Dyer P.S."/>
            <person name="Grigoriev I.V."/>
        </authorList>
    </citation>
    <scope>NUCLEOTIDE SEQUENCE [LARGE SCALE GENOMIC DNA]</scope>
    <source>
        <strain evidence="6">CBS 583.65</strain>
    </source>
</reference>
<evidence type="ECO:0000259" key="2">
    <source>
        <dbReference type="Pfam" id="PF05183"/>
    </source>
</evidence>
<dbReference type="InterPro" id="IPR041677">
    <property type="entry name" value="DNA2/NAM7_AAA_11"/>
</dbReference>
<dbReference type="SUPFAM" id="SSF52540">
    <property type="entry name" value="P-loop containing nucleoside triphosphate hydrolases"/>
    <property type="match status" value="1"/>
</dbReference>
<gene>
    <name evidence="5" type="ORF">ASPVEDRAFT_60064</name>
</gene>